<dbReference type="Gene3D" id="3.30.450.20">
    <property type="entry name" value="PAS domain"/>
    <property type="match status" value="2"/>
</dbReference>
<dbReference type="PANTHER" id="PTHR44757:SF2">
    <property type="entry name" value="BIOFILM ARCHITECTURE MAINTENANCE PROTEIN MBAA"/>
    <property type="match status" value="1"/>
</dbReference>
<dbReference type="InterPro" id="IPR000160">
    <property type="entry name" value="GGDEF_dom"/>
</dbReference>
<dbReference type="AlphaFoldDB" id="A0A561XB62"/>
<dbReference type="SMART" id="SM00091">
    <property type="entry name" value="PAS"/>
    <property type="match status" value="3"/>
</dbReference>
<dbReference type="RefSeq" id="WP_146872276.1">
    <property type="nucleotide sequence ID" value="NZ_VJWE01000018.1"/>
</dbReference>
<dbReference type="CDD" id="cd01949">
    <property type="entry name" value="GGDEF"/>
    <property type="match status" value="1"/>
</dbReference>
<dbReference type="SUPFAM" id="SSF55073">
    <property type="entry name" value="Nucleotide cyclase"/>
    <property type="match status" value="1"/>
</dbReference>
<dbReference type="InterPro" id="IPR000014">
    <property type="entry name" value="PAS"/>
</dbReference>
<evidence type="ECO:0000313" key="4">
    <source>
        <dbReference type="Proteomes" id="UP000321485"/>
    </source>
</evidence>
<dbReference type="SMART" id="SM00267">
    <property type="entry name" value="GGDEF"/>
    <property type="match status" value="1"/>
</dbReference>
<sequence>MPDASRLRLIRALGDTLDGLDVALCAFDDSDRTVAWNRTFFKFFPEHEGHVYEGEPYEANLRRFYNQRLDAQELPNIERYITAGVERHRAQTRPYSFDHRGLRVHVSSLPIEGVGRVRVWRAEALPVQSAQATLATPAEADIHEPGYLRSPLFESSELFDRIPDGLMICAEDQRIQWVNQPFMQMYSLSDRTAAAGKAFDEVYRHAWSVEGQGDMAPFYDGLSILQEHMRFAGAPFEVPLPRSRWSRVIAKQGSDGTVFYAHVDITELKRQQRLLAQAERSARDSEAQLREKSILLEATLEHMDQGVAKISATGVVELCNRRAMELLDLPAELMASKPTLVNVLAYLRARGEFQGASQEVQDLLRHSNGGVDQPQVYDRPRPDGRILEVQTVPIKGGGALRTFTDVTQRKQAEQQIRHVAEHDGLTGLLNRTAFLQALQAAATDVHRSGRGFAVLYVDLDGFKPVNDRHGHAVGDQLLVWVARQLTQAAREDDVVARLGGDEFALLQRGVSDGDSAYRLADRLVQALGRPTEIEAHALQIGASIGIVLSPGDGTEAEELLRKADSAMYLAKATGRGCARIYGT</sequence>
<keyword evidence="1" id="KW-0175">Coiled coil</keyword>
<feature type="domain" description="GGDEF" evidence="2">
    <location>
        <begin position="450"/>
        <end position="583"/>
    </location>
</feature>
<dbReference type="SUPFAM" id="SSF55785">
    <property type="entry name" value="PYP-like sensor domain (PAS domain)"/>
    <property type="match status" value="1"/>
</dbReference>
<dbReference type="GO" id="GO:0003824">
    <property type="term" value="F:catalytic activity"/>
    <property type="evidence" value="ECO:0007669"/>
    <property type="project" value="UniProtKB-ARBA"/>
</dbReference>
<dbReference type="InterPro" id="IPR029787">
    <property type="entry name" value="Nucleotide_cyclase"/>
</dbReference>
<dbReference type="InterPro" id="IPR035965">
    <property type="entry name" value="PAS-like_dom_sf"/>
</dbReference>
<dbReference type="PANTHER" id="PTHR44757">
    <property type="entry name" value="DIGUANYLATE CYCLASE DGCP"/>
    <property type="match status" value="1"/>
</dbReference>
<dbReference type="EMBL" id="VJWE01000018">
    <property type="protein sequence ID" value="TWG33342.1"/>
    <property type="molecule type" value="Genomic_DNA"/>
</dbReference>
<dbReference type="Proteomes" id="UP000321485">
    <property type="component" value="Unassembled WGS sequence"/>
</dbReference>
<name>A0A561XB62_ACIDE</name>
<reference evidence="3 4" key="1">
    <citation type="journal article" date="2015" name="Stand. Genomic Sci.">
        <title>Genomic Encyclopedia of Bacterial and Archaeal Type Strains, Phase III: the genomes of soil and plant-associated and newly described type strains.</title>
        <authorList>
            <person name="Whitman W.B."/>
            <person name="Woyke T."/>
            <person name="Klenk H.P."/>
            <person name="Zhou Y."/>
            <person name="Lilburn T.G."/>
            <person name="Beck B.J."/>
            <person name="De Vos P."/>
            <person name="Vandamme P."/>
            <person name="Eisen J.A."/>
            <person name="Garrity G."/>
            <person name="Hugenholtz P."/>
            <person name="Kyrpides N.C."/>
        </authorList>
    </citation>
    <scope>NUCLEOTIDE SEQUENCE [LARGE SCALE GENOMIC DNA]</scope>
    <source>
        <strain evidence="3 4">DSM 64</strain>
    </source>
</reference>
<dbReference type="GeneID" id="51113451"/>
<dbReference type="InterPro" id="IPR043128">
    <property type="entry name" value="Rev_trsase/Diguanyl_cyclase"/>
</dbReference>
<dbReference type="PROSITE" id="PS50887">
    <property type="entry name" value="GGDEF"/>
    <property type="match status" value="1"/>
</dbReference>
<comment type="caution">
    <text evidence="3">The sequence shown here is derived from an EMBL/GenBank/DDBJ whole genome shotgun (WGS) entry which is preliminary data.</text>
</comment>
<dbReference type="Pfam" id="PF00990">
    <property type="entry name" value="GGDEF"/>
    <property type="match status" value="1"/>
</dbReference>
<dbReference type="Pfam" id="PF12860">
    <property type="entry name" value="PAS_7"/>
    <property type="match status" value="2"/>
</dbReference>
<accession>A0A561XB62</accession>
<dbReference type="NCBIfam" id="TIGR00254">
    <property type="entry name" value="GGDEF"/>
    <property type="match status" value="1"/>
</dbReference>
<evidence type="ECO:0000259" key="2">
    <source>
        <dbReference type="PROSITE" id="PS50887"/>
    </source>
</evidence>
<evidence type="ECO:0000313" key="3">
    <source>
        <dbReference type="EMBL" id="TWG33342.1"/>
    </source>
</evidence>
<protein>
    <submittedName>
        <fullName evidence="3">Diguanylate cyclase (GGDEF)-like protein</fullName>
    </submittedName>
</protein>
<dbReference type="FunFam" id="3.30.70.270:FF:000001">
    <property type="entry name" value="Diguanylate cyclase domain protein"/>
    <property type="match status" value="1"/>
</dbReference>
<feature type="coiled-coil region" evidence="1">
    <location>
        <begin position="268"/>
        <end position="295"/>
    </location>
</feature>
<gene>
    <name evidence="3" type="ORF">ATF69_4420</name>
</gene>
<dbReference type="Gene3D" id="3.30.70.270">
    <property type="match status" value="1"/>
</dbReference>
<dbReference type="InterPro" id="IPR052155">
    <property type="entry name" value="Biofilm_reg_signaling"/>
</dbReference>
<organism evidence="3 4">
    <name type="scientific">Acidovorax delafieldii</name>
    <name type="common">Pseudomonas delafieldii</name>
    <dbReference type="NCBI Taxonomy" id="47920"/>
    <lineage>
        <taxon>Bacteria</taxon>
        <taxon>Pseudomonadati</taxon>
        <taxon>Pseudomonadota</taxon>
        <taxon>Betaproteobacteria</taxon>
        <taxon>Burkholderiales</taxon>
        <taxon>Comamonadaceae</taxon>
        <taxon>Acidovorax</taxon>
    </lineage>
</organism>
<evidence type="ECO:0000256" key="1">
    <source>
        <dbReference type="SAM" id="Coils"/>
    </source>
</evidence>
<proteinExistence type="predicted"/>